<dbReference type="SUPFAM" id="SSF48619">
    <property type="entry name" value="Phospholipase A2, PLA2"/>
    <property type="match status" value="1"/>
</dbReference>
<accession>A0AA89TUS1</accession>
<proteinExistence type="predicted"/>
<reference evidence="1 2" key="1">
    <citation type="submission" date="2020-08" db="EMBL/GenBank/DDBJ databases">
        <title>Sequencing the genomes of 1000 actinobacteria strains.</title>
        <authorList>
            <person name="Klenk H.-P."/>
        </authorList>
    </citation>
    <scope>NUCLEOTIDE SEQUENCE [LARGE SCALE GENOMIC DNA]</scope>
    <source>
        <strain evidence="1 2">DSM 40129</strain>
    </source>
</reference>
<protein>
    <submittedName>
        <fullName evidence="1">Uncharacterized protein</fullName>
    </submittedName>
</protein>
<dbReference type="GO" id="GO:0050482">
    <property type="term" value="P:arachidonate secretion"/>
    <property type="evidence" value="ECO:0007669"/>
    <property type="project" value="InterPro"/>
</dbReference>
<keyword evidence="2" id="KW-1185">Reference proteome</keyword>
<dbReference type="EMBL" id="JACHLX010000001">
    <property type="protein sequence ID" value="MBB5809158.1"/>
    <property type="molecule type" value="Genomic_DNA"/>
</dbReference>
<dbReference type="GO" id="GO:0006644">
    <property type="term" value="P:phospholipid metabolic process"/>
    <property type="evidence" value="ECO:0007669"/>
    <property type="project" value="InterPro"/>
</dbReference>
<comment type="caution">
    <text evidence="1">The sequence shown here is derived from an EMBL/GenBank/DDBJ whole genome shotgun (WGS) entry which is preliminary data.</text>
</comment>
<name>A0AA89TUS1_STRCU</name>
<dbReference type="GO" id="GO:0004623">
    <property type="term" value="F:phospholipase A2 activity"/>
    <property type="evidence" value="ECO:0007669"/>
    <property type="project" value="InterPro"/>
</dbReference>
<dbReference type="Proteomes" id="UP000579531">
    <property type="component" value="Unassembled WGS sequence"/>
</dbReference>
<dbReference type="AlphaFoldDB" id="A0AA89TUS1"/>
<organism evidence="1 2">
    <name type="scientific">Streptomyces collinus</name>
    <dbReference type="NCBI Taxonomy" id="42684"/>
    <lineage>
        <taxon>Bacteria</taxon>
        <taxon>Bacillati</taxon>
        <taxon>Actinomycetota</taxon>
        <taxon>Actinomycetes</taxon>
        <taxon>Kitasatosporales</taxon>
        <taxon>Streptomycetaceae</taxon>
        <taxon>Streptomyces</taxon>
    </lineage>
</organism>
<sequence length="35" mass="3777">MHEDLKRVCAAYGGGTQTSCHGTAWTYCQAVRAFG</sequence>
<evidence type="ECO:0000313" key="1">
    <source>
        <dbReference type="EMBL" id="MBB5809158.1"/>
    </source>
</evidence>
<evidence type="ECO:0000313" key="2">
    <source>
        <dbReference type="Proteomes" id="UP000579531"/>
    </source>
</evidence>
<dbReference type="InterPro" id="IPR036444">
    <property type="entry name" value="PLipase_A2_dom_sf"/>
</dbReference>
<dbReference type="Gene3D" id="1.20.90.10">
    <property type="entry name" value="Phospholipase A2 domain"/>
    <property type="match status" value="1"/>
</dbReference>
<gene>
    <name evidence="1" type="ORF">HNR72_000186</name>
</gene>